<feature type="compositionally biased region" description="Low complexity" evidence="11">
    <location>
        <begin position="853"/>
        <end position="866"/>
    </location>
</feature>
<name>A0A8X7NHV4_CANPA</name>
<accession>A0A8X7NHV4</accession>
<dbReference type="EC" id="2.7.11.1" evidence="1"/>
<protein>
    <recommendedName>
        <fullName evidence="1">non-specific serine/threonine protein kinase</fullName>
        <ecNumber evidence="1">2.7.11.1</ecNumber>
    </recommendedName>
</protein>
<keyword evidence="2" id="KW-0723">Serine/threonine-protein kinase</keyword>
<feature type="compositionally biased region" description="Polar residues" evidence="11">
    <location>
        <begin position="759"/>
        <end position="778"/>
    </location>
</feature>
<dbReference type="GO" id="GO:0006950">
    <property type="term" value="P:response to stress"/>
    <property type="evidence" value="ECO:0007669"/>
    <property type="project" value="UniProtKB-ARBA"/>
</dbReference>
<feature type="compositionally biased region" description="Polar residues" evidence="11">
    <location>
        <begin position="681"/>
        <end position="693"/>
    </location>
</feature>
<proteinExistence type="predicted"/>
<dbReference type="PANTHER" id="PTHR24356">
    <property type="entry name" value="SERINE/THREONINE-PROTEIN KINASE"/>
    <property type="match status" value="1"/>
</dbReference>
<feature type="region of interest" description="Disordered" evidence="11">
    <location>
        <begin position="733"/>
        <end position="824"/>
    </location>
</feature>
<dbReference type="PROSITE" id="PS50011">
    <property type="entry name" value="PROTEIN_KINASE_DOM"/>
    <property type="match status" value="1"/>
</dbReference>
<feature type="compositionally biased region" description="Low complexity" evidence="11">
    <location>
        <begin position="733"/>
        <end position="745"/>
    </location>
</feature>
<evidence type="ECO:0000259" key="12">
    <source>
        <dbReference type="PROSITE" id="PS50011"/>
    </source>
</evidence>
<dbReference type="Pfam" id="PF00069">
    <property type="entry name" value="Pkinase"/>
    <property type="match status" value="2"/>
</dbReference>
<dbReference type="GO" id="GO:0005634">
    <property type="term" value="C:nucleus"/>
    <property type="evidence" value="ECO:0007669"/>
    <property type="project" value="TreeGrafter"/>
</dbReference>
<feature type="compositionally biased region" description="Low complexity" evidence="11">
    <location>
        <begin position="1091"/>
        <end position="1101"/>
    </location>
</feature>
<keyword evidence="7" id="KW-0067">ATP-binding</keyword>
<evidence type="ECO:0000256" key="5">
    <source>
        <dbReference type="ARBA" id="ARBA00022741"/>
    </source>
</evidence>
<dbReference type="OrthoDB" id="162894at2759"/>
<evidence type="ECO:0000259" key="14">
    <source>
        <dbReference type="PROSITE" id="PS51285"/>
    </source>
</evidence>
<dbReference type="Gene3D" id="3.30.200.20">
    <property type="entry name" value="Phosphorylase Kinase, domain 1"/>
    <property type="match status" value="2"/>
</dbReference>
<feature type="region of interest" description="Disordered" evidence="11">
    <location>
        <begin position="837"/>
        <end position="866"/>
    </location>
</feature>
<dbReference type="Gene3D" id="1.10.510.10">
    <property type="entry name" value="Transferase(Phosphotransferase) domain 1"/>
    <property type="match status" value="2"/>
</dbReference>
<evidence type="ECO:0000256" key="6">
    <source>
        <dbReference type="ARBA" id="ARBA00022777"/>
    </source>
</evidence>
<dbReference type="Proteomes" id="UP000590412">
    <property type="component" value="Unassembled WGS sequence"/>
</dbReference>
<dbReference type="PROSITE" id="PS51285">
    <property type="entry name" value="AGC_KINASE_CTER"/>
    <property type="match status" value="1"/>
</dbReference>
<feature type="region of interest" description="Disordered" evidence="11">
    <location>
        <begin position="1356"/>
        <end position="1408"/>
    </location>
</feature>
<dbReference type="EMBL" id="JABWAB010000013">
    <property type="protein sequence ID" value="KAF6042937.1"/>
    <property type="molecule type" value="Genomic_DNA"/>
</dbReference>
<dbReference type="FunFam" id="3.30.200.20:FF:001008">
    <property type="entry name" value="Serine/threonine-protein kinase cek1"/>
    <property type="match status" value="1"/>
</dbReference>
<feature type="compositionally biased region" description="Polar residues" evidence="11">
    <location>
        <begin position="58"/>
        <end position="75"/>
    </location>
</feature>
<evidence type="ECO:0000259" key="13">
    <source>
        <dbReference type="PROSITE" id="PS50110"/>
    </source>
</evidence>
<dbReference type="InterPro" id="IPR000961">
    <property type="entry name" value="AGC-kinase_C"/>
</dbReference>
<dbReference type="InterPro" id="IPR050236">
    <property type="entry name" value="Ser_Thr_kinase_AGC"/>
</dbReference>
<evidence type="ECO:0000256" key="3">
    <source>
        <dbReference type="ARBA" id="ARBA00022553"/>
    </source>
</evidence>
<feature type="compositionally biased region" description="Polar residues" evidence="11">
    <location>
        <begin position="792"/>
        <end position="816"/>
    </location>
</feature>
<dbReference type="InterPro" id="IPR011009">
    <property type="entry name" value="Kinase-like_dom_sf"/>
</dbReference>
<dbReference type="SUPFAM" id="SSF56112">
    <property type="entry name" value="Protein kinase-like (PK-like)"/>
    <property type="match status" value="1"/>
</dbReference>
<dbReference type="CDD" id="cd17546">
    <property type="entry name" value="REC_hyHK_CKI1_RcsC-like"/>
    <property type="match status" value="1"/>
</dbReference>
<dbReference type="InterPro" id="IPR000719">
    <property type="entry name" value="Prot_kinase_dom"/>
</dbReference>
<gene>
    <name evidence="15" type="ORF">FOB60_005691</name>
</gene>
<evidence type="ECO:0000256" key="1">
    <source>
        <dbReference type="ARBA" id="ARBA00012513"/>
    </source>
</evidence>
<feature type="domain" description="Protein kinase" evidence="12">
    <location>
        <begin position="885"/>
        <end position="1319"/>
    </location>
</feature>
<feature type="region of interest" description="Disordered" evidence="11">
    <location>
        <begin position="260"/>
        <end position="279"/>
    </location>
</feature>
<evidence type="ECO:0000256" key="10">
    <source>
        <dbReference type="PROSITE-ProRule" id="PRU00169"/>
    </source>
</evidence>
<feature type="compositionally biased region" description="Polar residues" evidence="11">
    <location>
        <begin position="1473"/>
        <end position="1485"/>
    </location>
</feature>
<feature type="region of interest" description="Disordered" evidence="11">
    <location>
        <begin position="1441"/>
        <end position="1578"/>
    </location>
</feature>
<feature type="region of interest" description="Disordered" evidence="11">
    <location>
        <begin position="636"/>
        <end position="710"/>
    </location>
</feature>
<dbReference type="GO" id="GO:0036180">
    <property type="term" value="P:filamentous growth of a population of unicellular organisms in response to biotic stimulus"/>
    <property type="evidence" value="ECO:0007669"/>
    <property type="project" value="UniProtKB-ARBA"/>
</dbReference>
<dbReference type="PROSITE" id="PS50110">
    <property type="entry name" value="RESPONSE_REGULATORY"/>
    <property type="match status" value="1"/>
</dbReference>
<dbReference type="SUPFAM" id="SSF52172">
    <property type="entry name" value="CheY-like"/>
    <property type="match status" value="1"/>
</dbReference>
<evidence type="ECO:0000256" key="4">
    <source>
        <dbReference type="ARBA" id="ARBA00022679"/>
    </source>
</evidence>
<dbReference type="FunFam" id="1.10.510.10:FF:000340">
    <property type="entry name" value="Serine threonine protein kinase"/>
    <property type="match status" value="1"/>
</dbReference>
<dbReference type="PANTHER" id="PTHR24356:SF1">
    <property type="entry name" value="SERINE_THREONINE-PROTEIN KINASE GREATWALL"/>
    <property type="match status" value="1"/>
</dbReference>
<dbReference type="GO" id="GO:0000160">
    <property type="term" value="P:phosphorelay signal transduction system"/>
    <property type="evidence" value="ECO:0007669"/>
    <property type="project" value="InterPro"/>
</dbReference>
<feature type="compositionally biased region" description="Polar residues" evidence="11">
    <location>
        <begin position="1604"/>
        <end position="1613"/>
    </location>
</feature>
<evidence type="ECO:0000313" key="16">
    <source>
        <dbReference type="Proteomes" id="UP000590412"/>
    </source>
</evidence>
<feature type="compositionally biased region" description="Gly residues" evidence="11">
    <location>
        <begin position="1063"/>
        <end position="1073"/>
    </location>
</feature>
<organism evidence="15 16">
    <name type="scientific">Candida parapsilosis</name>
    <name type="common">Yeast</name>
    <dbReference type="NCBI Taxonomy" id="5480"/>
    <lineage>
        <taxon>Eukaryota</taxon>
        <taxon>Fungi</taxon>
        <taxon>Dikarya</taxon>
        <taxon>Ascomycota</taxon>
        <taxon>Saccharomycotina</taxon>
        <taxon>Pichiomycetes</taxon>
        <taxon>Debaryomycetaceae</taxon>
        <taxon>Candida/Lodderomyces clade</taxon>
        <taxon>Candida</taxon>
    </lineage>
</organism>
<dbReference type="InterPro" id="IPR011006">
    <property type="entry name" value="CheY-like_superfamily"/>
</dbReference>
<feature type="compositionally biased region" description="Basic and acidic residues" evidence="11">
    <location>
        <begin position="1370"/>
        <end position="1379"/>
    </location>
</feature>
<dbReference type="PROSITE" id="PS00108">
    <property type="entry name" value="PROTEIN_KINASE_ST"/>
    <property type="match status" value="1"/>
</dbReference>
<keyword evidence="6 15" id="KW-0418">Kinase</keyword>
<feature type="region of interest" description="Disordered" evidence="11">
    <location>
        <begin position="1063"/>
        <end position="1104"/>
    </location>
</feature>
<evidence type="ECO:0000256" key="8">
    <source>
        <dbReference type="ARBA" id="ARBA00047899"/>
    </source>
</evidence>
<evidence type="ECO:0000256" key="11">
    <source>
        <dbReference type="SAM" id="MobiDB-lite"/>
    </source>
</evidence>
<comment type="caution">
    <text evidence="10">Lacks conserved residue(s) required for the propagation of feature annotation.</text>
</comment>
<evidence type="ECO:0000313" key="15">
    <source>
        <dbReference type="EMBL" id="KAF6042937.1"/>
    </source>
</evidence>
<comment type="catalytic activity">
    <reaction evidence="8">
        <text>L-threonyl-[protein] + ATP = O-phospho-L-threonyl-[protein] + ADP + H(+)</text>
        <dbReference type="Rhea" id="RHEA:46608"/>
        <dbReference type="Rhea" id="RHEA-COMP:11060"/>
        <dbReference type="Rhea" id="RHEA-COMP:11605"/>
        <dbReference type="ChEBI" id="CHEBI:15378"/>
        <dbReference type="ChEBI" id="CHEBI:30013"/>
        <dbReference type="ChEBI" id="CHEBI:30616"/>
        <dbReference type="ChEBI" id="CHEBI:61977"/>
        <dbReference type="ChEBI" id="CHEBI:456216"/>
        <dbReference type="EC" id="2.7.11.1"/>
    </reaction>
</comment>
<keyword evidence="4" id="KW-0808">Transferase</keyword>
<dbReference type="Pfam" id="PF00072">
    <property type="entry name" value="Response_reg"/>
    <property type="match status" value="1"/>
</dbReference>
<feature type="domain" description="AGC-kinase C-terminal" evidence="14">
    <location>
        <begin position="1320"/>
        <end position="1428"/>
    </location>
</feature>
<dbReference type="GO" id="GO:0005524">
    <property type="term" value="F:ATP binding"/>
    <property type="evidence" value="ECO:0007669"/>
    <property type="project" value="UniProtKB-KW"/>
</dbReference>
<feature type="domain" description="Response regulatory" evidence="13">
    <location>
        <begin position="1647"/>
        <end position="1761"/>
    </location>
</feature>
<feature type="region of interest" description="Disordered" evidence="11">
    <location>
        <begin position="1134"/>
        <end position="1155"/>
    </location>
</feature>
<dbReference type="Gene3D" id="3.40.50.2300">
    <property type="match status" value="1"/>
</dbReference>
<feature type="compositionally biased region" description="Polar residues" evidence="11">
    <location>
        <begin position="837"/>
        <end position="852"/>
    </location>
</feature>
<dbReference type="CDD" id="cd05611">
    <property type="entry name" value="STKc_Rim15_like"/>
    <property type="match status" value="1"/>
</dbReference>
<feature type="compositionally biased region" description="Polar residues" evidence="11">
    <location>
        <begin position="637"/>
        <end position="651"/>
    </location>
</feature>
<feature type="compositionally biased region" description="Low complexity" evidence="11">
    <location>
        <begin position="46"/>
        <end position="57"/>
    </location>
</feature>
<dbReference type="GO" id="GO:0004674">
    <property type="term" value="F:protein serine/threonine kinase activity"/>
    <property type="evidence" value="ECO:0007669"/>
    <property type="project" value="UniProtKB-KW"/>
</dbReference>
<evidence type="ECO:0000256" key="9">
    <source>
        <dbReference type="ARBA" id="ARBA00048679"/>
    </source>
</evidence>
<sequence>MSHNTPLDNVDVFRSPSRPRHHTEQERSISPQHQEPKLVIDTNTESQSQSQSQQSSQLGHSSDAANAESLSNNTPRIKVNTKDEHTDFETPNIDRGSKDAEQYRFPLQKTDSSGPYKSLEEEIDLRLASSNNPTIIMELDLDSGVRHLSKNWEYIVGTSISKIIHRPISKIILGNNDEDYRVFNQAIESMTRDDASYKVKFITATNHTRHDVEGNEIRGDIEGLMLDRTNVYDDEQLTPHNSVEDVNEIDLPVEDYVSDEDEGTEKIEHHDQLSQHSSVSTSISNDGGFIELEAQGILIHDSQTKLPTHSMWTVRPFVQIDLELSIPNALIDLLGFGSEIFEGYLMNLKSLGVTEEEYVPQPNTVLCRICETNIPAWFIEKHSDLCLIEHRADEDLQQCQDAILEQRELIVKIIESLALQTQQPNLYSQHTSPGSSKSSGSQQLSSSQGSSQASLSPNTSTHSSISSSSSEEDSPSSSVSPVIREYKGFTLPLVSSESSSPRLANKVMTKSFHSRNKSLMYSKKFPFGTLQRIKELCDEAIAINPPSSNNRGDDLQNHISFSPGSEKSLNSVMNPVSIETSDLAIRQMLEDTRDLINDKLETLSRLVSILQYSNKIKSEVDLLVLETVRETVEKIRSQTAAKLSRSCTPSESIERSRSPTVPQHASITETESPLVRRDDSNPNSRQNSLQNLGQPPPIVAPQPSRSKSPMELLQESHFDNVITPKDILMNESKNFSQNSSSSSLSGRRKTSWNDIPQGRHSSNEVSRTSSGNNTNYSSPIRHLSPAPYAEKSSLTSIQRSSAVKSSPMSLQATDSDNAGPGIDKKITKLSLDTSAATPLQQNSPSYSLTHGTPSQLSSSISRPPLSPLLVSTQQAPTKPAGIKDYEIVKPISKGAFGSVFLAKRKLTGQYVAIKCLRKRDMIAKNQVLNVKSERAVMMRQSDSPYVAQLYSSFQSKDFLYLVMEYLNGGDCGNLIKTLGVLGLEWSARYIAEIIIGVNDLHERGIIHRDLKPDNILIDKNGHLKLTDFGLSRLGVVGRQTNHRKSSVNEQSVELFRSIFGTHGGSRRGSGSGSGPSSAGLDVDESRGKRNSSASSIVLSPSLERSRLVHQNHTPTNSLQATSSPTMHFLEAFGGGNSRHRTGVRSNSGGLESPLLKPIIPRTASESSFVLMDDESSNSPITNYALYEPKVATMATLGSDVGNSSEGDKGGVKKFVGTPDYLAPETIRGIGQSEASDWWSIGCILFEFLYGYPPFHADTPEKVFDNILQGEIDWPDLPLEEDEKFCSPEAKDLIRRLLELNPENRLGSQGANEIMTHPFFKDINWDTVFEEPAPFVPNVDDPESTDYFDLRGASLAQFPNDESSSDEDKEAESNVQRRESINSLHLPSATTTTTSSSSGKKERRSSRLGEAGEFGSFHFRNLSVLEKQNKDIINRLKSEHLEHRNSFSSSSSEGTPVIRSRGLSFGNAPGNGSGLNLSTTVNTSSPFKRPVSPPGGTLGSPANAHNRSQSPHRMFESPTVSFGRHERIPSTFSNYSSGDDGINQESSPNTTSSFTHQRAGSSPYIQGYGKPITSPSTNSNLAPVSNSMLYSYSNPNVLNTQHSFFKETSSPNSSDSEETTRSNALLRVQRRRESSRMSEEISLNHDLDVLYCEPISSVRHQVVKLLEKAGCIVVSVSDGEDLIKRAMSQVKFDIIMTALKLTKVDSIDAVKLIKYTAGKNSATPVVAVTGFGDEARKAQCFDFVVEKPVTFDKVKACLRHVLSDEAVID</sequence>
<feature type="compositionally biased region" description="Basic and acidic residues" evidence="11">
    <location>
        <begin position="264"/>
        <end position="273"/>
    </location>
</feature>
<dbReference type="GO" id="GO:1900445">
    <property type="term" value="P:positive regulation of filamentous growth of a population of unicellular organisms in response to biotic stimulus"/>
    <property type="evidence" value="ECO:0007669"/>
    <property type="project" value="UniProtKB-ARBA"/>
</dbReference>
<feature type="region of interest" description="Disordered" evidence="11">
    <location>
        <begin position="1"/>
        <end position="102"/>
    </location>
</feature>
<evidence type="ECO:0000256" key="7">
    <source>
        <dbReference type="ARBA" id="ARBA00022840"/>
    </source>
</evidence>
<keyword evidence="3" id="KW-0597">Phosphoprotein</keyword>
<dbReference type="GO" id="GO:1901992">
    <property type="term" value="P:positive regulation of mitotic cell cycle phase transition"/>
    <property type="evidence" value="ECO:0007669"/>
    <property type="project" value="UniProtKB-ARBA"/>
</dbReference>
<comment type="caution">
    <text evidence="15">The sequence shown here is derived from an EMBL/GenBank/DDBJ whole genome shotgun (WGS) entry which is preliminary data.</text>
</comment>
<evidence type="ECO:0000256" key="2">
    <source>
        <dbReference type="ARBA" id="ARBA00022527"/>
    </source>
</evidence>
<feature type="compositionally biased region" description="Polar residues" evidence="11">
    <location>
        <begin position="1529"/>
        <end position="1563"/>
    </location>
</feature>
<feature type="region of interest" description="Disordered" evidence="11">
    <location>
        <begin position="425"/>
        <end position="480"/>
    </location>
</feature>
<feature type="compositionally biased region" description="Polar residues" evidence="11">
    <location>
        <begin position="658"/>
        <end position="671"/>
    </location>
</feature>
<reference evidence="15" key="1">
    <citation type="submission" date="2020-03" db="EMBL/GenBank/DDBJ databases">
        <title>FDA dAtabase for Regulatory Grade micrObial Sequences (FDA-ARGOS): Supporting development and validation of Infectious Disease Dx tests.</title>
        <authorList>
            <person name="Campos J."/>
            <person name="Goldberg B."/>
            <person name="Tallon L."/>
            <person name="Sadzewicz L."/>
            <person name="Vavikolanu K."/>
            <person name="Mehta A."/>
            <person name="Aluvathingal J."/>
            <person name="Nadendla S."/>
            <person name="Nandy P."/>
            <person name="Geyer C."/>
            <person name="Yan Y."/>
            <person name="Sichtig H."/>
        </authorList>
    </citation>
    <scope>NUCLEOTIDE SEQUENCE [LARGE SCALE GENOMIC DNA]</scope>
    <source>
        <strain evidence="15">FDAARGOS_652</strain>
    </source>
</reference>
<feature type="compositionally biased region" description="Low complexity" evidence="11">
    <location>
        <begin position="428"/>
        <end position="480"/>
    </location>
</feature>
<dbReference type="InterPro" id="IPR008271">
    <property type="entry name" value="Ser/Thr_kinase_AS"/>
</dbReference>
<dbReference type="SMART" id="SM00220">
    <property type="entry name" value="S_TKc"/>
    <property type="match status" value="1"/>
</dbReference>
<dbReference type="SMART" id="SM00448">
    <property type="entry name" value="REC"/>
    <property type="match status" value="1"/>
</dbReference>
<feature type="region of interest" description="Disordered" evidence="11">
    <location>
        <begin position="1604"/>
        <end position="1630"/>
    </location>
</feature>
<keyword evidence="5" id="KW-0547">Nucleotide-binding</keyword>
<dbReference type="InterPro" id="IPR001789">
    <property type="entry name" value="Sig_transdc_resp-reg_receiver"/>
</dbReference>
<dbReference type="SMART" id="SM00133">
    <property type="entry name" value="S_TK_X"/>
    <property type="match status" value="1"/>
</dbReference>
<dbReference type="GO" id="GO:0005737">
    <property type="term" value="C:cytoplasm"/>
    <property type="evidence" value="ECO:0007669"/>
    <property type="project" value="TreeGrafter"/>
</dbReference>
<feature type="compositionally biased region" description="Low complexity" evidence="11">
    <location>
        <begin position="1387"/>
        <end position="1397"/>
    </location>
</feature>
<comment type="catalytic activity">
    <reaction evidence="9">
        <text>L-seryl-[protein] + ATP = O-phospho-L-seryl-[protein] + ADP + H(+)</text>
        <dbReference type="Rhea" id="RHEA:17989"/>
        <dbReference type="Rhea" id="RHEA-COMP:9863"/>
        <dbReference type="Rhea" id="RHEA-COMP:11604"/>
        <dbReference type="ChEBI" id="CHEBI:15378"/>
        <dbReference type="ChEBI" id="CHEBI:29999"/>
        <dbReference type="ChEBI" id="CHEBI:30616"/>
        <dbReference type="ChEBI" id="CHEBI:83421"/>
        <dbReference type="ChEBI" id="CHEBI:456216"/>
        <dbReference type="EC" id="2.7.11.1"/>
    </reaction>
</comment>